<dbReference type="EMBL" id="QWKP01000211">
    <property type="protein sequence ID" value="RHA38687.1"/>
    <property type="molecule type" value="Genomic_DNA"/>
</dbReference>
<dbReference type="SUPFAM" id="SSF52980">
    <property type="entry name" value="Restriction endonuclease-like"/>
    <property type="match status" value="1"/>
</dbReference>
<reference evidence="2 3" key="1">
    <citation type="submission" date="2018-08" db="EMBL/GenBank/DDBJ databases">
        <title>Cellulomonas rhizosphaerae sp. nov., a novel actinomycete isolated from soil.</title>
        <authorList>
            <person name="Tian Y."/>
        </authorList>
    </citation>
    <scope>NUCLEOTIDE SEQUENCE [LARGE SCALE GENOMIC DNA]</scope>
    <source>
        <strain evidence="2 3">NEAU-TCZ24</strain>
    </source>
</reference>
<evidence type="ECO:0000313" key="2">
    <source>
        <dbReference type="EMBL" id="RHA38687.1"/>
    </source>
</evidence>
<comment type="caution">
    <text evidence="2">The sequence shown here is derived from an EMBL/GenBank/DDBJ whole genome shotgun (WGS) entry which is preliminary data.</text>
</comment>
<evidence type="ECO:0000259" key="1">
    <source>
        <dbReference type="Pfam" id="PF09588"/>
    </source>
</evidence>
<dbReference type="AlphaFoldDB" id="A0A413RJE2"/>
<dbReference type="Pfam" id="PF09588">
    <property type="entry name" value="YqaJ"/>
    <property type="match status" value="1"/>
</dbReference>
<protein>
    <recommendedName>
        <fullName evidence="1">YqaJ viral recombinase domain-containing protein</fullName>
    </recommendedName>
</protein>
<dbReference type="InterPro" id="IPR019080">
    <property type="entry name" value="YqaJ_viral_recombinase"/>
</dbReference>
<evidence type="ECO:0000313" key="3">
    <source>
        <dbReference type="Proteomes" id="UP000283374"/>
    </source>
</evidence>
<dbReference type="InterPro" id="IPR011335">
    <property type="entry name" value="Restrct_endonuc-II-like"/>
</dbReference>
<name>A0A413RJE2_9CELL</name>
<dbReference type="Gene3D" id="3.90.320.10">
    <property type="match status" value="1"/>
</dbReference>
<dbReference type="RefSeq" id="WP_118767880.1">
    <property type="nucleotide sequence ID" value="NZ_QWKP01000211.1"/>
</dbReference>
<dbReference type="Proteomes" id="UP000283374">
    <property type="component" value="Unassembled WGS sequence"/>
</dbReference>
<dbReference type="OrthoDB" id="3197230at2"/>
<keyword evidence="3" id="KW-1185">Reference proteome</keyword>
<gene>
    <name evidence="2" type="ORF">D1825_13210</name>
</gene>
<sequence length="299" mass="33174">MAAIDLAPGSPAWTRLITASKVAAILGVSPENWESKRSLWLKMRGDIPWDDGRNVAEKSRGHYLENGLIDWWADQHPEIARVRRQPIVTNRRLPWAAATPDAIGTGIGAPLYLDAKTSRDDAEWGTPGTDEVPAYYAAQLTWAMHLSHGRRGMAVKTAHIALLTQFLDLREYVIEYDAELGHDIEDQCRAFLRSLDDPDAIPPVDGSQATWRAEKRRHPDIDLDKTVELDGDLAQAFVDIKAREADVRAVQSRLREVMGDARLATYGGVTIARRQPNAHGVTLMPVAKAIPTTKEQHAA</sequence>
<dbReference type="InterPro" id="IPR011604">
    <property type="entry name" value="PDDEXK-like_dom_sf"/>
</dbReference>
<organism evidence="2 3">
    <name type="scientific">Cellulomonas rhizosphaerae</name>
    <dbReference type="NCBI Taxonomy" id="2293719"/>
    <lineage>
        <taxon>Bacteria</taxon>
        <taxon>Bacillati</taxon>
        <taxon>Actinomycetota</taxon>
        <taxon>Actinomycetes</taxon>
        <taxon>Micrococcales</taxon>
        <taxon>Cellulomonadaceae</taxon>
        <taxon>Cellulomonas</taxon>
    </lineage>
</organism>
<feature type="domain" description="YqaJ viral recombinase" evidence="1">
    <location>
        <begin position="16"/>
        <end position="147"/>
    </location>
</feature>
<accession>A0A413RJE2</accession>
<proteinExistence type="predicted"/>